<accession>A0A2G4SXT9</accession>
<comment type="subcellular location">
    <subcellularLocation>
        <location evidence="1">Cell membrane</location>
        <topology evidence="1">Multi-pass membrane protein</topology>
    </subcellularLocation>
</comment>
<evidence type="ECO:0000256" key="3">
    <source>
        <dbReference type="ARBA" id="ARBA00022692"/>
    </source>
</evidence>
<dbReference type="RefSeq" id="XP_023467316.1">
    <property type="nucleotide sequence ID" value="XM_023608609.1"/>
</dbReference>
<feature type="transmembrane region" description="Helical" evidence="6">
    <location>
        <begin position="71"/>
        <end position="89"/>
    </location>
</feature>
<evidence type="ECO:0000256" key="1">
    <source>
        <dbReference type="ARBA" id="ARBA00004651"/>
    </source>
</evidence>
<evidence type="ECO:0008006" key="9">
    <source>
        <dbReference type="Google" id="ProtNLM"/>
    </source>
</evidence>
<organism evidence="7 8">
    <name type="scientific">Rhizopus microsporus ATCC 52813</name>
    <dbReference type="NCBI Taxonomy" id="1340429"/>
    <lineage>
        <taxon>Eukaryota</taxon>
        <taxon>Fungi</taxon>
        <taxon>Fungi incertae sedis</taxon>
        <taxon>Mucoromycota</taxon>
        <taxon>Mucoromycotina</taxon>
        <taxon>Mucoromycetes</taxon>
        <taxon>Mucorales</taxon>
        <taxon>Mucorineae</taxon>
        <taxon>Rhizopodaceae</taxon>
        <taxon>Rhizopus</taxon>
    </lineage>
</organism>
<dbReference type="InterPro" id="IPR005538">
    <property type="entry name" value="LrgA/CidA"/>
</dbReference>
<dbReference type="Pfam" id="PF03788">
    <property type="entry name" value="LrgA"/>
    <property type="match status" value="1"/>
</dbReference>
<feature type="transmembrane region" description="Helical" evidence="6">
    <location>
        <begin position="540"/>
        <end position="559"/>
    </location>
</feature>
<dbReference type="Pfam" id="PF04172">
    <property type="entry name" value="LrgB"/>
    <property type="match status" value="1"/>
</dbReference>
<protein>
    <recommendedName>
        <fullName evidence="9">LrgB-domain-containing protein</fullName>
    </recommendedName>
</protein>
<dbReference type="InterPro" id="IPR007300">
    <property type="entry name" value="CidB/LrgB"/>
</dbReference>
<feature type="transmembrane region" description="Helical" evidence="6">
    <location>
        <begin position="417"/>
        <end position="441"/>
    </location>
</feature>
<feature type="transmembrane region" description="Helical" evidence="6">
    <location>
        <begin position="38"/>
        <end position="59"/>
    </location>
</feature>
<feature type="transmembrane region" description="Helical" evidence="6">
    <location>
        <begin position="133"/>
        <end position="155"/>
    </location>
</feature>
<reference evidence="7 8" key="1">
    <citation type="journal article" date="2016" name="Proc. Natl. Acad. Sci. U.S.A.">
        <title>Lipid metabolic changes in an early divergent fungus govern the establishment of a mutualistic symbiosis with endobacteria.</title>
        <authorList>
            <person name="Lastovetsky O.A."/>
            <person name="Gaspar M.L."/>
            <person name="Mondo S.J."/>
            <person name="LaButti K.M."/>
            <person name="Sandor L."/>
            <person name="Grigoriev I.V."/>
            <person name="Henry S.A."/>
            <person name="Pawlowska T.E."/>
        </authorList>
    </citation>
    <scope>NUCLEOTIDE SEQUENCE [LARGE SCALE GENOMIC DNA]</scope>
    <source>
        <strain evidence="7 8">ATCC 52813</strain>
    </source>
</reference>
<feature type="transmembrane region" description="Helical" evidence="6">
    <location>
        <begin position="285"/>
        <end position="301"/>
    </location>
</feature>
<evidence type="ECO:0000313" key="7">
    <source>
        <dbReference type="EMBL" id="PHZ13608.1"/>
    </source>
</evidence>
<keyword evidence="4 6" id="KW-1133">Transmembrane helix</keyword>
<dbReference type="EMBL" id="KZ303847">
    <property type="protein sequence ID" value="PHZ13608.1"/>
    <property type="molecule type" value="Genomic_DNA"/>
</dbReference>
<proteinExistence type="predicted"/>
<feature type="transmembrane region" description="Helical" evidence="6">
    <location>
        <begin position="307"/>
        <end position="324"/>
    </location>
</feature>
<dbReference type="Proteomes" id="UP000242254">
    <property type="component" value="Unassembled WGS sequence"/>
</dbReference>
<feature type="transmembrane region" description="Helical" evidence="6">
    <location>
        <begin position="393"/>
        <end position="410"/>
    </location>
</feature>
<feature type="transmembrane region" description="Helical" evidence="6">
    <location>
        <begin position="336"/>
        <end position="355"/>
    </location>
</feature>
<gene>
    <name evidence="7" type="ORF">RHIMIDRAFT_236661</name>
</gene>
<evidence type="ECO:0000313" key="8">
    <source>
        <dbReference type="Proteomes" id="UP000242254"/>
    </source>
</evidence>
<keyword evidence="5 6" id="KW-0472">Membrane</keyword>
<name>A0A2G4SXT9_RHIZD</name>
<evidence type="ECO:0000256" key="2">
    <source>
        <dbReference type="ARBA" id="ARBA00022475"/>
    </source>
</evidence>
<keyword evidence="8" id="KW-1185">Reference proteome</keyword>
<dbReference type="GO" id="GO:0005886">
    <property type="term" value="C:plasma membrane"/>
    <property type="evidence" value="ECO:0007669"/>
    <property type="project" value="UniProtKB-SubCell"/>
</dbReference>
<dbReference type="GeneID" id="35439599"/>
<dbReference type="PANTHER" id="PTHR30249:SF0">
    <property type="entry name" value="PLASTIDAL GLYCOLATE_GLYCERATE TRANSLOCATOR 1, CHLOROPLASTIC"/>
    <property type="match status" value="1"/>
</dbReference>
<evidence type="ECO:0000256" key="6">
    <source>
        <dbReference type="SAM" id="Phobius"/>
    </source>
</evidence>
<evidence type="ECO:0000256" key="4">
    <source>
        <dbReference type="ARBA" id="ARBA00022989"/>
    </source>
</evidence>
<dbReference type="AlphaFoldDB" id="A0A2G4SXT9"/>
<keyword evidence="3 6" id="KW-0812">Transmembrane</keyword>
<sequence length="568" mass="62916">MKLEYYTKAIRAINLFFAQQVPAYVHNLPSIRQYLVRWTLNILYFAIGLLFNWAVSAVLRQMPHMHQFPSNVAGMIVVFFLLICAHTILPTYTDKFVQLIDPYSSFALRSMNIMFVPAVVEMVQNSPTPGPEVGRMICVFMVGYFIGFIITTLLVRASRFLIFYLFNLGKEASMSNPLSGEKAEMHTNRILKEETVAIDIPEAIRQEANELVIVPSNDMRNISGDAISSNTVTDRSSYLDNHVHHHGCCCSNSSAQTYIAPSKHRHGPLHSFAVWCMKESNFDDLSFFLIFCFCAFIFLPLPENNPAMPFFRLFLYLSMTVLLYSASCRLPPKLRIIFHPIIVTSAAVMAGIAYFERVKGFDIIHGVGLYKSGITFISLVEKTHVGWPGAGDILATTMDVSIISLAFNVYKNRPSLVCQWIVVIISIAPVAFLVMFITPMFAHAIGCTPDDSLVWSSRSVTTAIGIVIGRVLGANQSVVTCIIVFTGIMGPIFGPILFKITRVKEDDYMTIGITMGSHSHGVGTAYLISKNPKASGMSSIAFAIFGTLGVVVASIPALSDTIKRLSGF</sequence>
<keyword evidence="2" id="KW-1003">Cell membrane</keyword>
<dbReference type="PANTHER" id="PTHR30249">
    <property type="entry name" value="PUTATIVE SEROTONIN TRANSPORTER"/>
    <property type="match status" value="1"/>
</dbReference>
<evidence type="ECO:0000256" key="5">
    <source>
        <dbReference type="ARBA" id="ARBA00023136"/>
    </source>
</evidence>
<feature type="transmembrane region" description="Helical" evidence="6">
    <location>
        <begin position="479"/>
        <end position="498"/>
    </location>
</feature>